<dbReference type="CDD" id="cd20262">
    <property type="entry name" value="Complex1_LYR_LYRM2"/>
    <property type="match status" value="1"/>
</dbReference>
<dbReference type="PANTHER" id="PTHR13675:SF0">
    <property type="entry name" value="LYR MOTIF-CONTAINING PROTEIN 2"/>
    <property type="match status" value="1"/>
</dbReference>
<dbReference type="eggNOG" id="ENOG502SAMX">
    <property type="taxonomic scope" value="Eukaryota"/>
</dbReference>
<comment type="function">
    <text evidence="6">Involved in efficient integration of the N-module into mitochondrial respiratory chain complex I.</text>
</comment>
<sequence length="89" mass="10572">MLRKSTHLTLQHFILRSRVLQFYRSVIRATRHIPGIDARRDTRRWIRGEIERSAGLTDTDDIEQQLSHLQRLMKQVLPGFNLAARQRPK</sequence>
<dbReference type="InterPro" id="IPR045293">
    <property type="entry name" value="Complex1_LYR_LYRM2"/>
</dbReference>
<dbReference type="InterPro" id="IPR008011">
    <property type="entry name" value="Complex1_LYR_dom"/>
</dbReference>
<protein>
    <recommendedName>
        <fullName evidence="5">LYR motif-containing protein 2</fullName>
    </recommendedName>
</protein>
<dbReference type="OrthoDB" id="74240at2759"/>
<keyword evidence="4" id="KW-0496">Mitochondrion</keyword>
<name>G4TNX8_SERID</name>
<keyword evidence="3" id="KW-0809">Transit peptide</keyword>
<accession>G4TNX8</accession>
<evidence type="ECO:0000256" key="1">
    <source>
        <dbReference type="ARBA" id="ARBA00004173"/>
    </source>
</evidence>
<evidence type="ECO:0000256" key="6">
    <source>
        <dbReference type="ARBA" id="ARBA00044735"/>
    </source>
</evidence>
<feature type="domain" description="Complex 1 LYR protein" evidence="7">
    <location>
        <begin position="18"/>
        <end position="72"/>
    </location>
</feature>
<comment type="subcellular location">
    <subcellularLocation>
        <location evidence="1">Mitochondrion</location>
    </subcellularLocation>
</comment>
<evidence type="ECO:0000313" key="9">
    <source>
        <dbReference type="Proteomes" id="UP000007148"/>
    </source>
</evidence>
<dbReference type="PANTHER" id="PTHR13675">
    <property type="entry name" value="LYR MOTIF-CONTAINING PROTEIN 2"/>
    <property type="match status" value="1"/>
</dbReference>
<evidence type="ECO:0000256" key="4">
    <source>
        <dbReference type="ARBA" id="ARBA00023128"/>
    </source>
</evidence>
<proteinExistence type="inferred from homology"/>
<dbReference type="Pfam" id="PF05347">
    <property type="entry name" value="Complex1_LYR"/>
    <property type="match status" value="1"/>
</dbReference>
<dbReference type="OMA" id="HQPTLKH"/>
<dbReference type="AlphaFoldDB" id="G4TNX8"/>
<comment type="caution">
    <text evidence="8">The sequence shown here is derived from an EMBL/GenBank/DDBJ whole genome shotgun (WGS) entry which is preliminary data.</text>
</comment>
<dbReference type="InParanoid" id="G4TNX8"/>
<gene>
    <name evidence="8" type="ORF">PIIN_06979</name>
</gene>
<evidence type="ECO:0000256" key="5">
    <source>
        <dbReference type="ARBA" id="ARBA00026235"/>
    </source>
</evidence>
<dbReference type="STRING" id="1109443.G4TNX8"/>
<evidence type="ECO:0000256" key="3">
    <source>
        <dbReference type="ARBA" id="ARBA00022946"/>
    </source>
</evidence>
<dbReference type="GO" id="GO:0005739">
    <property type="term" value="C:mitochondrion"/>
    <property type="evidence" value="ECO:0007669"/>
    <property type="project" value="UniProtKB-SubCell"/>
</dbReference>
<comment type="similarity">
    <text evidence="2">Belongs to the complex I LYR family.</text>
</comment>
<evidence type="ECO:0000256" key="2">
    <source>
        <dbReference type="ARBA" id="ARBA00009508"/>
    </source>
</evidence>
<evidence type="ECO:0000259" key="7">
    <source>
        <dbReference type="Pfam" id="PF05347"/>
    </source>
</evidence>
<reference evidence="8 9" key="1">
    <citation type="journal article" date="2011" name="PLoS Pathog.">
        <title>Endophytic Life Strategies Decoded by Genome and Transcriptome Analyses of the Mutualistic Root Symbiont Piriformospora indica.</title>
        <authorList>
            <person name="Zuccaro A."/>
            <person name="Lahrmann U."/>
            <person name="Guldener U."/>
            <person name="Langen G."/>
            <person name="Pfiffi S."/>
            <person name="Biedenkopf D."/>
            <person name="Wong P."/>
            <person name="Samans B."/>
            <person name="Grimm C."/>
            <person name="Basiewicz M."/>
            <person name="Murat C."/>
            <person name="Martin F."/>
            <person name="Kogel K.H."/>
        </authorList>
    </citation>
    <scope>NUCLEOTIDE SEQUENCE [LARGE SCALE GENOMIC DNA]</scope>
    <source>
        <strain evidence="8 9">DSM 11827</strain>
    </source>
</reference>
<organism evidence="8 9">
    <name type="scientific">Serendipita indica (strain DSM 11827)</name>
    <name type="common">Root endophyte fungus</name>
    <name type="synonym">Piriformospora indica</name>
    <dbReference type="NCBI Taxonomy" id="1109443"/>
    <lineage>
        <taxon>Eukaryota</taxon>
        <taxon>Fungi</taxon>
        <taxon>Dikarya</taxon>
        <taxon>Basidiomycota</taxon>
        <taxon>Agaricomycotina</taxon>
        <taxon>Agaricomycetes</taxon>
        <taxon>Sebacinales</taxon>
        <taxon>Serendipitaceae</taxon>
        <taxon>Serendipita</taxon>
    </lineage>
</organism>
<dbReference type="EMBL" id="CAFZ01000197">
    <property type="protein sequence ID" value="CCA73024.1"/>
    <property type="molecule type" value="Genomic_DNA"/>
</dbReference>
<keyword evidence="9" id="KW-1185">Reference proteome</keyword>
<dbReference type="HOGENOM" id="CLU_151409_2_2_1"/>
<dbReference type="Proteomes" id="UP000007148">
    <property type="component" value="Unassembled WGS sequence"/>
</dbReference>
<evidence type="ECO:0000313" key="8">
    <source>
        <dbReference type="EMBL" id="CCA73024.1"/>
    </source>
</evidence>